<proteinExistence type="predicted"/>
<dbReference type="GO" id="GO:0046872">
    <property type="term" value="F:metal ion binding"/>
    <property type="evidence" value="ECO:0007669"/>
    <property type="project" value="InterPro"/>
</dbReference>
<dbReference type="Gene3D" id="3.30.1490.20">
    <property type="entry name" value="ATP-grasp fold, A domain"/>
    <property type="match status" value="1"/>
</dbReference>
<dbReference type="STRING" id="1385369.N825_13875"/>
<sequence length="428" mass="46811">MPHTTFVVEREADAILANGTTRVLPFDRYVAEPSLCPADGLIVNLCQGGYLSSRYYCSLLGEARGHRVLPTLNRVARDVSGMSHSGDRPAITPARELGEARLAILHDPGDPHPPSRRQTLERFRRVGSDMNIAVDLIRHDDRAWLTRFDALFIRETTSVVHPSFRYATAARIAGMPVMDDPRSILRCCNKVFLAEILRRHGVATPRTRVIDGGGLTAAATEMGYPLVLKSPDGCSSLGVFKAMNADELAAIGATLLRSSRLIVAQEYVQTEFDWRIAILAGRPLFACRYRMARGHWQIFRHAPNGTSEEGATEAVALPNVPAPVVDAAVQAARTIGDGLYGVDIKETPRGALVIEVNDNPNIDEGLEDAMLGDALYRMVLGEFARRVAARRSVPPPANTPPRHPPRPAFVERGTSRLITPMASGHVPR</sequence>
<dbReference type="PANTHER" id="PTHR21621">
    <property type="entry name" value="RIBOSOMAL PROTEIN S6 MODIFICATION PROTEIN"/>
    <property type="match status" value="1"/>
</dbReference>
<evidence type="ECO:0000259" key="3">
    <source>
        <dbReference type="PROSITE" id="PS50975"/>
    </source>
</evidence>
<reference evidence="4 5" key="1">
    <citation type="submission" date="2013-08" db="EMBL/GenBank/DDBJ databases">
        <title>The genome sequence of Skermanella stibiiresistens.</title>
        <authorList>
            <person name="Zhu W."/>
            <person name="Wang G."/>
        </authorList>
    </citation>
    <scope>NUCLEOTIDE SEQUENCE [LARGE SCALE GENOMIC DNA]</scope>
    <source>
        <strain evidence="4 5">SB22</strain>
    </source>
</reference>
<dbReference type="AlphaFoldDB" id="W9H0Q7"/>
<dbReference type="EMBL" id="AVFL01000019">
    <property type="protein sequence ID" value="EWY38292.1"/>
    <property type="molecule type" value="Genomic_DNA"/>
</dbReference>
<evidence type="ECO:0000256" key="2">
    <source>
        <dbReference type="SAM" id="MobiDB-lite"/>
    </source>
</evidence>
<feature type="compositionally biased region" description="Pro residues" evidence="2">
    <location>
        <begin position="393"/>
        <end position="402"/>
    </location>
</feature>
<dbReference type="GO" id="GO:0005737">
    <property type="term" value="C:cytoplasm"/>
    <property type="evidence" value="ECO:0007669"/>
    <property type="project" value="TreeGrafter"/>
</dbReference>
<evidence type="ECO:0000256" key="1">
    <source>
        <dbReference type="PROSITE-ProRule" id="PRU00409"/>
    </source>
</evidence>
<dbReference type="InterPro" id="IPR025839">
    <property type="entry name" value="RLAN_dom"/>
</dbReference>
<dbReference type="InterPro" id="IPR011761">
    <property type="entry name" value="ATP-grasp"/>
</dbReference>
<keyword evidence="1" id="KW-0067">ATP-binding</keyword>
<keyword evidence="1" id="KW-0547">Nucleotide-binding</keyword>
<dbReference type="GO" id="GO:0018169">
    <property type="term" value="F:ribosomal S6-glutamic acid ligase activity"/>
    <property type="evidence" value="ECO:0007669"/>
    <property type="project" value="TreeGrafter"/>
</dbReference>
<dbReference type="RefSeq" id="WP_051512786.1">
    <property type="nucleotide sequence ID" value="NZ_AVFL01000019.1"/>
</dbReference>
<keyword evidence="5" id="KW-1185">Reference proteome</keyword>
<dbReference type="GO" id="GO:0005524">
    <property type="term" value="F:ATP binding"/>
    <property type="evidence" value="ECO:0007669"/>
    <property type="project" value="UniProtKB-UniRule"/>
</dbReference>
<dbReference type="PROSITE" id="PS50975">
    <property type="entry name" value="ATP_GRASP"/>
    <property type="match status" value="1"/>
</dbReference>
<dbReference type="InterPro" id="IPR013651">
    <property type="entry name" value="ATP-grasp_RimK-type"/>
</dbReference>
<feature type="domain" description="ATP-grasp" evidence="3">
    <location>
        <begin position="194"/>
        <end position="384"/>
    </location>
</feature>
<evidence type="ECO:0000313" key="4">
    <source>
        <dbReference type="EMBL" id="EWY38292.1"/>
    </source>
</evidence>
<protein>
    <recommendedName>
        <fullName evidence="3">ATP-grasp domain-containing protein</fullName>
    </recommendedName>
</protein>
<dbReference type="Pfam" id="PF14401">
    <property type="entry name" value="RLAN"/>
    <property type="match status" value="1"/>
</dbReference>
<dbReference type="Gene3D" id="3.30.470.20">
    <property type="entry name" value="ATP-grasp fold, B domain"/>
    <property type="match status" value="1"/>
</dbReference>
<dbReference type="OrthoDB" id="9800957at2"/>
<feature type="region of interest" description="Disordered" evidence="2">
    <location>
        <begin position="391"/>
        <end position="428"/>
    </location>
</feature>
<dbReference type="PANTHER" id="PTHR21621:SF0">
    <property type="entry name" value="BETA-CITRYLGLUTAMATE SYNTHASE B-RELATED"/>
    <property type="match status" value="1"/>
</dbReference>
<name>W9H0Q7_9PROT</name>
<comment type="caution">
    <text evidence="4">The sequence shown here is derived from an EMBL/GenBank/DDBJ whole genome shotgun (WGS) entry which is preliminary data.</text>
</comment>
<dbReference type="SUPFAM" id="SSF56059">
    <property type="entry name" value="Glutathione synthetase ATP-binding domain-like"/>
    <property type="match status" value="1"/>
</dbReference>
<dbReference type="Pfam" id="PF08443">
    <property type="entry name" value="RimK"/>
    <property type="match status" value="1"/>
</dbReference>
<evidence type="ECO:0000313" key="5">
    <source>
        <dbReference type="Proteomes" id="UP000019486"/>
    </source>
</evidence>
<accession>W9H0Q7</accession>
<organism evidence="4 5">
    <name type="scientific">Skermanella stibiiresistens SB22</name>
    <dbReference type="NCBI Taxonomy" id="1385369"/>
    <lineage>
        <taxon>Bacteria</taxon>
        <taxon>Pseudomonadati</taxon>
        <taxon>Pseudomonadota</taxon>
        <taxon>Alphaproteobacteria</taxon>
        <taxon>Rhodospirillales</taxon>
        <taxon>Azospirillaceae</taxon>
        <taxon>Skermanella</taxon>
    </lineage>
</organism>
<gene>
    <name evidence="4" type="ORF">N825_13875</name>
</gene>
<dbReference type="PATRIC" id="fig|1385369.3.peg.4656"/>
<dbReference type="GO" id="GO:0009432">
    <property type="term" value="P:SOS response"/>
    <property type="evidence" value="ECO:0007669"/>
    <property type="project" value="TreeGrafter"/>
</dbReference>
<dbReference type="Proteomes" id="UP000019486">
    <property type="component" value="Unassembled WGS sequence"/>
</dbReference>
<dbReference type="InterPro" id="IPR013815">
    <property type="entry name" value="ATP_grasp_subdomain_1"/>
</dbReference>